<name>A0ABR2ZJG8_9AGAR</name>
<comment type="caution">
    <text evidence="3">The sequence shown here is derived from an EMBL/GenBank/DDBJ whole genome shotgun (WGS) entry which is preliminary data.</text>
</comment>
<dbReference type="Pfam" id="PF00561">
    <property type="entry name" value="Abhydrolase_1"/>
    <property type="match status" value="1"/>
</dbReference>
<dbReference type="PANTHER" id="PTHR43433:SF5">
    <property type="entry name" value="AB HYDROLASE-1 DOMAIN-CONTAINING PROTEIN"/>
    <property type="match status" value="1"/>
</dbReference>
<keyword evidence="1" id="KW-0812">Transmembrane</keyword>
<keyword evidence="4" id="KW-1185">Reference proteome</keyword>
<reference evidence="3 4" key="1">
    <citation type="submission" date="2024-05" db="EMBL/GenBank/DDBJ databases">
        <title>A draft genome resource for the thread blight pathogen Marasmius tenuissimus strain MS-2.</title>
        <authorList>
            <person name="Yulfo-Soto G.E."/>
            <person name="Baruah I.K."/>
            <person name="Amoako-Attah I."/>
            <person name="Bukari Y."/>
            <person name="Meinhardt L.W."/>
            <person name="Bailey B.A."/>
            <person name="Cohen S.P."/>
        </authorList>
    </citation>
    <scope>NUCLEOTIDE SEQUENCE [LARGE SCALE GENOMIC DNA]</scope>
    <source>
        <strain evidence="3 4">MS-2</strain>
    </source>
</reference>
<dbReference type="PANTHER" id="PTHR43433">
    <property type="entry name" value="HYDROLASE, ALPHA/BETA FOLD FAMILY PROTEIN"/>
    <property type="match status" value="1"/>
</dbReference>
<feature type="transmembrane region" description="Helical" evidence="1">
    <location>
        <begin position="126"/>
        <end position="154"/>
    </location>
</feature>
<feature type="domain" description="AB hydrolase-1" evidence="2">
    <location>
        <begin position="398"/>
        <end position="650"/>
    </location>
</feature>
<dbReference type="Gene3D" id="1.10.287.920">
    <property type="entry name" value="Pheromone alpha factor receptor"/>
    <property type="match status" value="1"/>
</dbReference>
<feature type="transmembrane region" description="Helical" evidence="1">
    <location>
        <begin position="228"/>
        <end position="251"/>
    </location>
</feature>
<dbReference type="SUPFAM" id="SSF53474">
    <property type="entry name" value="alpha/beta-Hydrolases"/>
    <property type="match status" value="1"/>
</dbReference>
<dbReference type="InterPro" id="IPR050471">
    <property type="entry name" value="AB_hydrolase"/>
</dbReference>
<dbReference type="InterPro" id="IPR029058">
    <property type="entry name" value="AB_hydrolase_fold"/>
</dbReference>
<evidence type="ECO:0000256" key="1">
    <source>
        <dbReference type="SAM" id="Phobius"/>
    </source>
</evidence>
<feature type="transmembrane region" description="Helical" evidence="1">
    <location>
        <begin position="54"/>
        <end position="70"/>
    </location>
</feature>
<feature type="transmembrane region" description="Helical" evidence="1">
    <location>
        <begin position="90"/>
        <end position="114"/>
    </location>
</feature>
<feature type="transmembrane region" description="Helical" evidence="1">
    <location>
        <begin position="258"/>
        <end position="280"/>
    </location>
</feature>
<evidence type="ECO:0000313" key="3">
    <source>
        <dbReference type="EMBL" id="KAL0061109.1"/>
    </source>
</evidence>
<dbReference type="Proteomes" id="UP001437256">
    <property type="component" value="Unassembled WGS sequence"/>
</dbReference>
<dbReference type="EMBL" id="JBBXMP010000148">
    <property type="protein sequence ID" value="KAL0061109.1"/>
    <property type="molecule type" value="Genomic_DNA"/>
</dbReference>
<protein>
    <recommendedName>
        <fullName evidence="2">AB hydrolase-1 domain-containing protein</fullName>
    </recommendedName>
</protein>
<proteinExistence type="predicted"/>
<evidence type="ECO:0000259" key="2">
    <source>
        <dbReference type="Pfam" id="PF00561"/>
    </source>
</evidence>
<keyword evidence="1" id="KW-1133">Transmembrane helix</keyword>
<dbReference type="InterPro" id="IPR000073">
    <property type="entry name" value="AB_hydrolase_1"/>
</dbReference>
<feature type="transmembrane region" description="Helical" evidence="1">
    <location>
        <begin position="20"/>
        <end position="42"/>
    </location>
</feature>
<sequence>MSTSVADPLALFVEAIRAPLNMLIIGAVWSAALVPLLVILFFWSTPSLRRQPIFIMNVAAVVLGIIVGILDIKLSVGRILNPTQAFPASYLLAFTGMVILLPVFVDCILAFRLYAVYPPRTTKKPLLALIFVPIILFKIARLTNLLVFIVQYAIECAGVSDLEANILFQQIWDHGVATKIEWIAQVVDNCYTSGWFLWRLRTSYSLERGNGIVMSQGSSYTTRRIQTLFYWALSSFFFPCVFSIIQVAIVFNNRDFFLGAYIFVTNLYLEIICVLLATIWTASTKQMSINESPGSTFKNVSIRVARETEISNTIASDDHELHDFREHRGEAPTAFSRRRPSPHALSMMNESELPTIFDPSTCTRKGLCPVTVIRKQGENPFESHSLYYEIHGTGPEKVVLIMGLNSSSFSWYPVVEHLSRIPEYSVLVFDNRGVGNSGTPKGPYTTSGMAEDVVCLLDYVGWKDDHTVHVVGASLGGMIAQELSTRIPERIISLTLAVTTRGGGPWSNLPPWKGVSSLARLTFITEVEAKLPLLLEMLYPTSWLDQTVEDDPEGRTNREVQAVHYRKRMAITRPQTMVGTFSQMSAGLTHYVSDERLRKISSTIPKIVILTGDDDHLVDPRNSVYLKSQMPEAEFVQWENTGHAIHYQHPKRFNQILERVFREGRAKITERDSSEPSRDRPGTCIARISYTN</sequence>
<dbReference type="Gene3D" id="3.40.50.1820">
    <property type="entry name" value="alpha/beta hydrolase"/>
    <property type="match status" value="1"/>
</dbReference>
<evidence type="ECO:0000313" key="4">
    <source>
        <dbReference type="Proteomes" id="UP001437256"/>
    </source>
</evidence>
<dbReference type="InterPro" id="IPR027458">
    <property type="entry name" value="STE2_TM1-TM2_sf"/>
</dbReference>
<organism evidence="3 4">
    <name type="scientific">Marasmius tenuissimus</name>
    <dbReference type="NCBI Taxonomy" id="585030"/>
    <lineage>
        <taxon>Eukaryota</taxon>
        <taxon>Fungi</taxon>
        <taxon>Dikarya</taxon>
        <taxon>Basidiomycota</taxon>
        <taxon>Agaricomycotina</taxon>
        <taxon>Agaricomycetes</taxon>
        <taxon>Agaricomycetidae</taxon>
        <taxon>Agaricales</taxon>
        <taxon>Marasmiineae</taxon>
        <taxon>Marasmiaceae</taxon>
        <taxon>Marasmius</taxon>
    </lineage>
</organism>
<keyword evidence="1" id="KW-0472">Membrane</keyword>
<gene>
    <name evidence="3" type="ORF">AAF712_012103</name>
</gene>
<accession>A0ABR2ZJG8</accession>